<organism evidence="3 4">
    <name type="scientific">Meira miltonrushii</name>
    <dbReference type="NCBI Taxonomy" id="1280837"/>
    <lineage>
        <taxon>Eukaryota</taxon>
        <taxon>Fungi</taxon>
        <taxon>Dikarya</taxon>
        <taxon>Basidiomycota</taxon>
        <taxon>Ustilaginomycotina</taxon>
        <taxon>Exobasidiomycetes</taxon>
        <taxon>Exobasidiales</taxon>
        <taxon>Brachybasidiaceae</taxon>
        <taxon>Meira</taxon>
    </lineage>
</organism>
<evidence type="ECO:0000256" key="1">
    <source>
        <dbReference type="SAM" id="MobiDB-lite"/>
    </source>
</evidence>
<dbReference type="RefSeq" id="XP_025357496.1">
    <property type="nucleotide sequence ID" value="XM_025500676.1"/>
</dbReference>
<dbReference type="PANTHER" id="PTHR37019">
    <property type="entry name" value="CHROMOSOME 1, WHOLE GENOME SHOTGUN SEQUENCE"/>
    <property type="match status" value="1"/>
</dbReference>
<dbReference type="GeneID" id="37022457"/>
<dbReference type="InParanoid" id="A0A316VIZ3"/>
<dbReference type="AlphaFoldDB" id="A0A316VIZ3"/>
<accession>A0A316VIZ3</accession>
<feature type="region of interest" description="Disordered" evidence="1">
    <location>
        <begin position="1"/>
        <end position="20"/>
    </location>
</feature>
<protein>
    <submittedName>
        <fullName evidence="3">Uncharacterized protein</fullName>
    </submittedName>
</protein>
<feature type="transmembrane region" description="Helical" evidence="2">
    <location>
        <begin position="142"/>
        <end position="166"/>
    </location>
</feature>
<sequence>MSSSISKRSSSSNAGSNGSNGRTSLPLGWYVFFGIVEPISVLAGCVYATFFQSNYHNELIPKGYAQRAIAGIAVQGAKKSVWKAGTAAKTAIITSTAGQLDAASQMALAQLGSCYFLIMLNSALMFYAIRRWFSQQPVAQERVLYFLFTVLGLADWTHILLTIHFLPNPSGSSNALLAFASKVWILTTDMQAWNSLLFGNIVITFLLFVARAAWWVGLGRDRFFGGSVPAVPSDSKTR</sequence>
<evidence type="ECO:0000313" key="4">
    <source>
        <dbReference type="Proteomes" id="UP000245771"/>
    </source>
</evidence>
<reference evidence="3 4" key="1">
    <citation type="journal article" date="2018" name="Mol. Biol. Evol.">
        <title>Broad Genomic Sampling Reveals a Smut Pathogenic Ancestry of the Fungal Clade Ustilaginomycotina.</title>
        <authorList>
            <person name="Kijpornyongpan T."/>
            <person name="Mondo S.J."/>
            <person name="Barry K."/>
            <person name="Sandor L."/>
            <person name="Lee J."/>
            <person name="Lipzen A."/>
            <person name="Pangilinan J."/>
            <person name="LaButti K."/>
            <person name="Hainaut M."/>
            <person name="Henrissat B."/>
            <person name="Grigoriev I.V."/>
            <person name="Spatafora J.W."/>
            <person name="Aime M.C."/>
        </authorList>
    </citation>
    <scope>NUCLEOTIDE SEQUENCE [LARGE SCALE GENOMIC DNA]</scope>
    <source>
        <strain evidence="3 4">MCA 3882</strain>
    </source>
</reference>
<dbReference type="OrthoDB" id="2937326at2759"/>
<dbReference type="PANTHER" id="PTHR37019:SF2">
    <property type="entry name" value="EXPERA DOMAIN-CONTAINING PROTEIN"/>
    <property type="match status" value="1"/>
</dbReference>
<gene>
    <name evidence="3" type="ORF">FA14DRAFT_176494</name>
</gene>
<keyword evidence="2" id="KW-0812">Transmembrane</keyword>
<feature type="transmembrane region" description="Helical" evidence="2">
    <location>
        <begin position="192"/>
        <end position="214"/>
    </location>
</feature>
<name>A0A316VIZ3_9BASI</name>
<dbReference type="EMBL" id="KZ819602">
    <property type="protein sequence ID" value="PWN37194.1"/>
    <property type="molecule type" value="Genomic_DNA"/>
</dbReference>
<keyword evidence="4" id="KW-1185">Reference proteome</keyword>
<evidence type="ECO:0000256" key="2">
    <source>
        <dbReference type="SAM" id="Phobius"/>
    </source>
</evidence>
<keyword evidence="2" id="KW-1133">Transmembrane helix</keyword>
<feature type="transmembrane region" description="Helical" evidence="2">
    <location>
        <begin position="27"/>
        <end position="50"/>
    </location>
</feature>
<evidence type="ECO:0000313" key="3">
    <source>
        <dbReference type="EMBL" id="PWN37194.1"/>
    </source>
</evidence>
<dbReference type="STRING" id="1280837.A0A316VIZ3"/>
<proteinExistence type="predicted"/>
<keyword evidence="2" id="KW-0472">Membrane</keyword>
<dbReference type="Proteomes" id="UP000245771">
    <property type="component" value="Unassembled WGS sequence"/>
</dbReference>
<feature type="transmembrane region" description="Helical" evidence="2">
    <location>
        <begin position="107"/>
        <end position="130"/>
    </location>
</feature>